<evidence type="ECO:0000313" key="2">
    <source>
        <dbReference type="Proteomes" id="UP000284277"/>
    </source>
</evidence>
<dbReference type="OrthoDB" id="86584at2"/>
<keyword evidence="1" id="KW-0969">Cilium</keyword>
<dbReference type="EMBL" id="MCIA01000035">
    <property type="protein sequence ID" value="RKD28176.1"/>
    <property type="molecule type" value="Genomic_DNA"/>
</dbReference>
<evidence type="ECO:0000313" key="1">
    <source>
        <dbReference type="EMBL" id="RKD28176.1"/>
    </source>
</evidence>
<gene>
    <name evidence="1" type="ORF">BET01_11605</name>
</gene>
<proteinExistence type="predicted"/>
<protein>
    <submittedName>
        <fullName evidence="1">Flagellar protein FliB</fullName>
    </submittedName>
</protein>
<name>A0A419SSH7_9FIRM</name>
<dbReference type="Proteomes" id="UP000284277">
    <property type="component" value="Unassembled WGS sequence"/>
</dbReference>
<comment type="caution">
    <text evidence="1">The sequence shown here is derived from an EMBL/GenBank/DDBJ whole genome shotgun (WGS) entry which is preliminary data.</text>
</comment>
<dbReference type="NCBIfam" id="NF038110">
    <property type="entry name" value="Lys_methyl_FliB"/>
    <property type="match status" value="1"/>
</dbReference>
<accession>A0A419SSH7</accession>
<organism evidence="1 2">
    <name type="scientific">Lacrimispora algidixylanolytica</name>
    <dbReference type="NCBI Taxonomy" id="94868"/>
    <lineage>
        <taxon>Bacteria</taxon>
        <taxon>Bacillati</taxon>
        <taxon>Bacillota</taxon>
        <taxon>Clostridia</taxon>
        <taxon>Lachnospirales</taxon>
        <taxon>Lachnospiraceae</taxon>
        <taxon>Lacrimispora</taxon>
    </lineage>
</organism>
<keyword evidence="2" id="KW-1185">Reference proteome</keyword>
<dbReference type="AlphaFoldDB" id="A0A419SSH7"/>
<dbReference type="RefSeq" id="WP_120198807.1">
    <property type="nucleotide sequence ID" value="NZ_MCIA01000035.1"/>
</dbReference>
<keyword evidence="1" id="KW-0282">Flagellum</keyword>
<sequence>MQYTIPHYYHKFQCIAGACKDTCCAGWSIMIDDKAKKRYWRQKGSFGERLKQSIDWKNSSFKQCGRRCVFLNREKLCDIYTEAGPDMLCKTCREYPRHTEEFQGVREISLSLSCEEAARIILGTKESVYFQTKEDEKEEIYPEFDSSLFHTLTEARKLIISFLQDRRYSCSHRMAMSLGFAHDIQSRIRGDRVFEINGLMERYQDESLHGIIEKKINNSKEHEENRFVKVKEWFTIFQEIEVLDADWSRYINTIKKLLFEKGITSYEENRIAFYNHLKENPEREEQWEIWCEQLLVYFVFTYFCGSVYDEQPYGKIKLAVVCTLLIQEMAQATFKMREGRLDFSEFVHLSHRFSKEMEHSDLNLNTMDRIFTTDKKFGLKSLLSVL</sequence>
<reference evidence="1 2" key="1">
    <citation type="submission" date="2016-08" db="EMBL/GenBank/DDBJ databases">
        <title>A new outlook on sporulation: Clostridium algidixylanolyticum.</title>
        <authorList>
            <person name="Poppleton D.I."/>
            <person name="Gribaldo S."/>
        </authorList>
    </citation>
    <scope>NUCLEOTIDE SEQUENCE [LARGE SCALE GENOMIC DNA]</scope>
    <source>
        <strain evidence="1 2">SPL73</strain>
    </source>
</reference>
<keyword evidence="1" id="KW-0966">Cell projection</keyword>